<comment type="caution">
    <text evidence="3">The sequence shown here is derived from an EMBL/GenBank/DDBJ whole genome shotgun (WGS) entry which is preliminary data.</text>
</comment>
<dbReference type="Proteomes" id="UP000530571">
    <property type="component" value="Unassembled WGS sequence"/>
</dbReference>
<organism evidence="3 4">
    <name type="scientific">Martelella radicis</name>
    <dbReference type="NCBI Taxonomy" id="1397476"/>
    <lineage>
        <taxon>Bacteria</taxon>
        <taxon>Pseudomonadati</taxon>
        <taxon>Pseudomonadota</taxon>
        <taxon>Alphaproteobacteria</taxon>
        <taxon>Hyphomicrobiales</taxon>
        <taxon>Aurantimonadaceae</taxon>
        <taxon>Martelella</taxon>
    </lineage>
</organism>
<feature type="chain" id="PRO_5030987593" evidence="1">
    <location>
        <begin position="28"/>
        <end position="277"/>
    </location>
</feature>
<dbReference type="RefSeq" id="WP_183486055.1">
    <property type="nucleotide sequence ID" value="NZ_JACIDZ010000006.1"/>
</dbReference>
<dbReference type="PROSITE" id="PS51257">
    <property type="entry name" value="PROKAR_LIPOPROTEIN"/>
    <property type="match status" value="1"/>
</dbReference>
<sequence>MQRWIYQISAAAILGLLSCASAIHAQAAATPWAEDMGGRMRVIVTPPASDGTIRAALQVEPDPGFITYWREPGESGIPPQIDVTGTDGVRFQAIEYPVPKRLKIAAATDMGYDGPVTFPLELKAEPGTLPALTVSAFIGLCKDICIPFQASFEIAPEEKAFEETPVERAILAVARASLPEKPSADFQVDDAFVGPDFIRISLTLPDVDAAREITLANSSGYIVEAPAGRLADGHYVIDIPLSALPQDADPEHGDWLLLAKSGDRTMETPLVIARMRP</sequence>
<name>A0A7W6KLU8_9HYPH</name>
<feature type="signal peptide" evidence="1">
    <location>
        <begin position="1"/>
        <end position="27"/>
    </location>
</feature>
<evidence type="ECO:0000256" key="1">
    <source>
        <dbReference type="SAM" id="SignalP"/>
    </source>
</evidence>
<protein>
    <submittedName>
        <fullName evidence="3">DsbC/DsbD-like thiol-disulfide interchange protein</fullName>
    </submittedName>
</protein>
<dbReference type="EMBL" id="JACIDZ010000006">
    <property type="protein sequence ID" value="MBB4122228.1"/>
    <property type="molecule type" value="Genomic_DNA"/>
</dbReference>
<evidence type="ECO:0000259" key="2">
    <source>
        <dbReference type="Pfam" id="PF11412"/>
    </source>
</evidence>
<keyword evidence="4" id="KW-1185">Reference proteome</keyword>
<keyword evidence="1" id="KW-0732">Signal</keyword>
<dbReference type="Pfam" id="PF11412">
    <property type="entry name" value="DsbD_N"/>
    <property type="match status" value="1"/>
</dbReference>
<dbReference type="InterPro" id="IPR028250">
    <property type="entry name" value="DsbDN"/>
</dbReference>
<dbReference type="AlphaFoldDB" id="A0A7W6KLU8"/>
<accession>A0A7W6KLU8</accession>
<gene>
    <name evidence="3" type="ORF">GGR30_002157</name>
</gene>
<evidence type="ECO:0000313" key="4">
    <source>
        <dbReference type="Proteomes" id="UP000530571"/>
    </source>
</evidence>
<feature type="domain" description="Thiol:disulfide interchange protein DsbD N-terminal" evidence="2">
    <location>
        <begin position="49"/>
        <end position="152"/>
    </location>
</feature>
<evidence type="ECO:0000313" key="3">
    <source>
        <dbReference type="EMBL" id="MBB4122228.1"/>
    </source>
</evidence>
<proteinExistence type="predicted"/>
<reference evidence="3 4" key="1">
    <citation type="submission" date="2020-08" db="EMBL/GenBank/DDBJ databases">
        <title>Genomic Encyclopedia of Type Strains, Phase IV (KMG-IV): sequencing the most valuable type-strain genomes for metagenomic binning, comparative biology and taxonomic classification.</title>
        <authorList>
            <person name="Goeker M."/>
        </authorList>
    </citation>
    <scope>NUCLEOTIDE SEQUENCE [LARGE SCALE GENOMIC DNA]</scope>
    <source>
        <strain evidence="3 4">DSM 28101</strain>
    </source>
</reference>